<evidence type="ECO:0000259" key="6">
    <source>
        <dbReference type="Pfam" id="PF01957"/>
    </source>
</evidence>
<dbReference type="Proteomes" id="UP000682134">
    <property type="component" value="Unassembled WGS sequence"/>
</dbReference>
<feature type="transmembrane region" description="Helical" evidence="5">
    <location>
        <begin position="40"/>
        <end position="61"/>
    </location>
</feature>
<dbReference type="InterPro" id="IPR002810">
    <property type="entry name" value="NfeD-like_C"/>
</dbReference>
<dbReference type="RefSeq" id="WP_209405368.1">
    <property type="nucleotide sequence ID" value="NZ_JAGIYQ010000006.1"/>
</dbReference>
<feature type="transmembrane region" description="Helical" evidence="5">
    <location>
        <begin position="7"/>
        <end position="34"/>
    </location>
</feature>
<dbReference type="PANTHER" id="PTHR33507">
    <property type="entry name" value="INNER MEMBRANE PROTEIN YBBJ"/>
    <property type="match status" value="1"/>
</dbReference>
<evidence type="ECO:0000256" key="1">
    <source>
        <dbReference type="ARBA" id="ARBA00004141"/>
    </source>
</evidence>
<proteinExistence type="predicted"/>
<comment type="caution">
    <text evidence="7">The sequence shown here is derived from an EMBL/GenBank/DDBJ whole genome shotgun (WGS) entry which is preliminary data.</text>
</comment>
<gene>
    <name evidence="7" type="ORF">J5Y03_10565</name>
</gene>
<dbReference type="EMBL" id="JAGIYQ010000006">
    <property type="protein sequence ID" value="MBP0725612.1"/>
    <property type="molecule type" value="Genomic_DNA"/>
</dbReference>
<evidence type="ECO:0000313" key="8">
    <source>
        <dbReference type="Proteomes" id="UP000682134"/>
    </source>
</evidence>
<keyword evidence="4 5" id="KW-0472">Membrane</keyword>
<accession>A0A940SGY5</accession>
<protein>
    <submittedName>
        <fullName evidence="7">NfeD family protein</fullName>
    </submittedName>
</protein>
<dbReference type="SUPFAM" id="SSF141322">
    <property type="entry name" value="NfeD domain-like"/>
    <property type="match status" value="1"/>
</dbReference>
<feature type="domain" description="NfeD-like C-terminal" evidence="6">
    <location>
        <begin position="82"/>
        <end position="137"/>
    </location>
</feature>
<dbReference type="InterPro" id="IPR052165">
    <property type="entry name" value="Membrane_assoc_protease"/>
</dbReference>
<evidence type="ECO:0000256" key="3">
    <source>
        <dbReference type="ARBA" id="ARBA00022989"/>
    </source>
</evidence>
<organism evidence="7 8">
    <name type="scientific">Gottfriedia endophytica</name>
    <dbReference type="NCBI Taxonomy" id="2820819"/>
    <lineage>
        <taxon>Bacteria</taxon>
        <taxon>Bacillati</taxon>
        <taxon>Bacillota</taxon>
        <taxon>Bacilli</taxon>
        <taxon>Bacillales</taxon>
        <taxon>Bacillaceae</taxon>
        <taxon>Gottfriedia</taxon>
    </lineage>
</organism>
<dbReference type="InterPro" id="IPR012340">
    <property type="entry name" value="NA-bd_OB-fold"/>
</dbReference>
<evidence type="ECO:0000313" key="7">
    <source>
        <dbReference type="EMBL" id="MBP0725612.1"/>
    </source>
</evidence>
<dbReference type="AlphaFoldDB" id="A0A940SGY5"/>
<dbReference type="PANTHER" id="PTHR33507:SF3">
    <property type="entry name" value="INNER MEMBRANE PROTEIN YBBJ"/>
    <property type="match status" value="1"/>
</dbReference>
<evidence type="ECO:0000256" key="5">
    <source>
        <dbReference type="SAM" id="Phobius"/>
    </source>
</evidence>
<keyword evidence="8" id="KW-1185">Reference proteome</keyword>
<keyword evidence="2 5" id="KW-0812">Transmembrane</keyword>
<dbReference type="GO" id="GO:0005886">
    <property type="term" value="C:plasma membrane"/>
    <property type="evidence" value="ECO:0007669"/>
    <property type="project" value="TreeGrafter"/>
</dbReference>
<dbReference type="Pfam" id="PF01957">
    <property type="entry name" value="NfeD"/>
    <property type="match status" value="1"/>
</dbReference>
<keyword evidence="3 5" id="KW-1133">Transmembrane helix</keyword>
<reference evidence="7" key="1">
    <citation type="submission" date="2021-04" db="EMBL/GenBank/DDBJ databases">
        <title>Genome seq and assembly of Bacillus sp.</title>
        <authorList>
            <person name="Chhetri G."/>
        </authorList>
    </citation>
    <scope>NUCLEOTIDE SEQUENCE</scope>
    <source>
        <strain evidence="7">RG28</strain>
    </source>
</reference>
<sequence>MLAVSLFVIGVILVIIEMFTLTFVLLWIGIASIIASIVEYFNHSFFLTFGTFFISAIVLWLSTKRFAKRVSSSKSIKNGVFALVGKEIVVTTVSDQDTTAGTSKVYGDEWPIKANHSIRVNEKVKVLRVEGTTLYVE</sequence>
<evidence type="ECO:0000256" key="4">
    <source>
        <dbReference type="ARBA" id="ARBA00023136"/>
    </source>
</evidence>
<name>A0A940SGY5_9BACI</name>
<dbReference type="Gene3D" id="2.40.50.140">
    <property type="entry name" value="Nucleic acid-binding proteins"/>
    <property type="match status" value="1"/>
</dbReference>
<comment type="subcellular location">
    <subcellularLocation>
        <location evidence="1">Membrane</location>
        <topology evidence="1">Multi-pass membrane protein</topology>
    </subcellularLocation>
</comment>
<evidence type="ECO:0000256" key="2">
    <source>
        <dbReference type="ARBA" id="ARBA00022692"/>
    </source>
</evidence>